<sequence>MIIHTCRELDKGRVDIATSEYAHQASTAQDPCVSGTRLENKRSRGRHSWESTCEVLGMNERVSRVTLHPSTLLLRGLYKSPAQQPRNAEERPSRIQASEKIAGICGASDLRDAAFGSARMHFSPRGRPGELAGQPASGLGKLAREKAEGLLGHATALTCPTVHPHGMYAPRESRLCLRLTHRPSSTATREHLFCSSLPFRTAEAPQRSAFTQLARRAGPSETGAPSSDAHYSALTAEHSPFWQKSAFTFAINPCHVLRGASGYPTGRHGLHQVFCWTPMWMPWATKFPERCTLALLTGRREQPPPYPKYPPL</sequence>
<reference evidence="1" key="2">
    <citation type="journal article" date="2022" name="New Phytol.">
        <title>Evolutionary transition to the ectomycorrhizal habit in the genomes of a hyperdiverse lineage of mushroom-forming fungi.</title>
        <authorList>
            <person name="Looney B."/>
            <person name="Miyauchi S."/>
            <person name="Morin E."/>
            <person name="Drula E."/>
            <person name="Courty P.E."/>
            <person name="Kohler A."/>
            <person name="Kuo A."/>
            <person name="LaButti K."/>
            <person name="Pangilinan J."/>
            <person name="Lipzen A."/>
            <person name="Riley R."/>
            <person name="Andreopoulos W."/>
            <person name="He G."/>
            <person name="Johnson J."/>
            <person name="Nolan M."/>
            <person name="Tritt A."/>
            <person name="Barry K.W."/>
            <person name="Grigoriev I.V."/>
            <person name="Nagy L.G."/>
            <person name="Hibbett D."/>
            <person name="Henrissat B."/>
            <person name="Matheny P.B."/>
            <person name="Labbe J."/>
            <person name="Martin F.M."/>
        </authorList>
    </citation>
    <scope>NUCLEOTIDE SEQUENCE</scope>
    <source>
        <strain evidence="1">EC-137</strain>
    </source>
</reference>
<dbReference type="Proteomes" id="UP000814128">
    <property type="component" value="Unassembled WGS sequence"/>
</dbReference>
<organism evidence="1 2">
    <name type="scientific">Vararia minispora EC-137</name>
    <dbReference type="NCBI Taxonomy" id="1314806"/>
    <lineage>
        <taxon>Eukaryota</taxon>
        <taxon>Fungi</taxon>
        <taxon>Dikarya</taxon>
        <taxon>Basidiomycota</taxon>
        <taxon>Agaricomycotina</taxon>
        <taxon>Agaricomycetes</taxon>
        <taxon>Russulales</taxon>
        <taxon>Lachnocladiaceae</taxon>
        <taxon>Vararia</taxon>
    </lineage>
</organism>
<accession>A0ACB8Q8C9</accession>
<reference evidence="1" key="1">
    <citation type="submission" date="2021-02" db="EMBL/GenBank/DDBJ databases">
        <authorList>
            <consortium name="DOE Joint Genome Institute"/>
            <person name="Ahrendt S."/>
            <person name="Looney B.P."/>
            <person name="Miyauchi S."/>
            <person name="Morin E."/>
            <person name="Drula E."/>
            <person name="Courty P.E."/>
            <person name="Chicoki N."/>
            <person name="Fauchery L."/>
            <person name="Kohler A."/>
            <person name="Kuo A."/>
            <person name="Labutti K."/>
            <person name="Pangilinan J."/>
            <person name="Lipzen A."/>
            <person name="Riley R."/>
            <person name="Andreopoulos W."/>
            <person name="He G."/>
            <person name="Johnson J."/>
            <person name="Barry K.W."/>
            <person name="Grigoriev I.V."/>
            <person name="Nagy L."/>
            <person name="Hibbett D."/>
            <person name="Henrissat B."/>
            <person name="Matheny P.B."/>
            <person name="Labbe J."/>
            <person name="Martin F."/>
        </authorList>
    </citation>
    <scope>NUCLEOTIDE SEQUENCE</scope>
    <source>
        <strain evidence="1">EC-137</strain>
    </source>
</reference>
<dbReference type="EMBL" id="MU273799">
    <property type="protein sequence ID" value="KAI0028048.1"/>
    <property type="molecule type" value="Genomic_DNA"/>
</dbReference>
<proteinExistence type="predicted"/>
<protein>
    <submittedName>
        <fullName evidence="1">Uncharacterized protein</fullName>
    </submittedName>
</protein>
<comment type="caution">
    <text evidence="1">The sequence shown here is derived from an EMBL/GenBank/DDBJ whole genome shotgun (WGS) entry which is preliminary data.</text>
</comment>
<evidence type="ECO:0000313" key="2">
    <source>
        <dbReference type="Proteomes" id="UP000814128"/>
    </source>
</evidence>
<evidence type="ECO:0000313" key="1">
    <source>
        <dbReference type="EMBL" id="KAI0028048.1"/>
    </source>
</evidence>
<name>A0ACB8Q8C9_9AGAM</name>
<gene>
    <name evidence="1" type="ORF">K488DRAFT_74068</name>
</gene>
<keyword evidence="2" id="KW-1185">Reference proteome</keyword>